<dbReference type="PANTHER" id="PTHR30461">
    <property type="entry name" value="DNA-INVERTASE FROM LAMBDOID PROPHAGE"/>
    <property type="match status" value="1"/>
</dbReference>
<dbReference type="GO" id="GO:0000150">
    <property type="term" value="F:DNA strand exchange activity"/>
    <property type="evidence" value="ECO:0007669"/>
    <property type="project" value="InterPro"/>
</dbReference>
<gene>
    <name evidence="3" type="ORF">BJN34_02465</name>
    <name evidence="4" type="ORF">BJN34_34940</name>
</gene>
<dbReference type="PANTHER" id="PTHR30461:SF23">
    <property type="entry name" value="DNA RECOMBINASE-RELATED"/>
    <property type="match status" value="1"/>
</dbReference>
<organism evidence="3 5">
    <name type="scientific">Cupriavidus necator</name>
    <name type="common">Alcaligenes eutrophus</name>
    <name type="synonym">Ralstonia eutropha</name>
    <dbReference type="NCBI Taxonomy" id="106590"/>
    <lineage>
        <taxon>Bacteria</taxon>
        <taxon>Pseudomonadati</taxon>
        <taxon>Pseudomonadota</taxon>
        <taxon>Betaproteobacteria</taxon>
        <taxon>Burkholderiales</taxon>
        <taxon>Burkholderiaceae</taxon>
        <taxon>Cupriavidus</taxon>
    </lineage>
</organism>
<dbReference type="RefSeq" id="WP_078195202.1">
    <property type="nucleotide sequence ID" value="NZ_CP017757.2"/>
</dbReference>
<dbReference type="EMBL" id="CP017758">
    <property type="protein sequence ID" value="AQV99076.1"/>
    <property type="molecule type" value="Genomic_DNA"/>
</dbReference>
<dbReference type="Proteomes" id="UP000189627">
    <property type="component" value="Chromosome 2"/>
</dbReference>
<dbReference type="SMART" id="SM00857">
    <property type="entry name" value="Resolvase"/>
    <property type="match status" value="1"/>
</dbReference>
<dbReference type="KEGG" id="cuh:BJN34_34940"/>
<dbReference type="EMBL" id="CP017757">
    <property type="protein sequence ID" value="AQV92755.1"/>
    <property type="molecule type" value="Genomic_DNA"/>
</dbReference>
<reference evidence="5" key="1">
    <citation type="submission" date="2017-02" db="EMBL/GenBank/DDBJ databases">
        <title>Complete genome sequence of Cupriavidus necator strain NH9, a 3-chlorobenzoate degrader.</title>
        <authorList>
            <person name="Moriuchi R."/>
            <person name="Dohra H."/>
            <person name="Ogawa N."/>
        </authorList>
    </citation>
    <scope>NUCLEOTIDE SEQUENCE [LARGE SCALE GENOMIC DNA]</scope>
    <source>
        <strain evidence="5">NH9</strain>
    </source>
</reference>
<dbReference type="GO" id="GO:0003677">
    <property type="term" value="F:DNA binding"/>
    <property type="evidence" value="ECO:0007669"/>
    <property type="project" value="InterPro"/>
</dbReference>
<dbReference type="Pfam" id="PF07508">
    <property type="entry name" value="Recombinase"/>
    <property type="match status" value="1"/>
</dbReference>
<sequence length="690" mass="78241">MNTKITPQHQSKPAYIYIRQSTLAQVRHHQESTERQYALRDKALALGWPQTSIRILDRDLGQSGAQMTGREDFKTLVADVSMGHVGAVFALEVSRLARSNLDWHRLLELCALTGTLVVDADGCYDPGDFNDGLLLGLKGTMAQAELHFLRGRLQGGKLNKAQKGELRFPLPVGLCYDDEGRIVLDPDDEVRGAVQLVFRLFEETGSAYAVVKRFAEDGLRFPKRAYGGAWAGRLIWGSLRHERVLGLIRNPSYAGIYVFGRYQYRRRITPQGEVQQRVQPVPKADWRVHLPDHHEGYITPEDFERNQARLARNRTNGEGSVLSGAAREGLALLQGMLICGCCGRALTVRYQGNGGLYPLYLCNARRRQGLATTDCMSVRSDLLDNAIGEAALAALRPAELELAMNALNELQQRDHAIMRQWHMRIERAEYEVALAERRYQECDPANRLVAGTLEQRWNDAMLRLEAIKTEAAQFQSQKARVATPEQKAQILALARNLPRLWRAPATLAKDRKRMLRLLIRDITVEKLPATRQVVLHVRWQGGICTDTTVTLPKPVTDAMRYPTATVEHVRKLSQHLSDPQIVAHLNQEGLRSPTGKSFTLSMVKWIRYRHGIAPTSLKRPDELTVQQLAHQLGISPHVVYYWIERQVVHARKLDGRGPWWITLDPTKEQQLRDWVRTSGHLRGQHSYNQL</sequence>
<accession>A0A1U9UKQ6</accession>
<evidence type="ECO:0000259" key="2">
    <source>
        <dbReference type="PROSITE" id="PS51737"/>
    </source>
</evidence>
<dbReference type="KEGG" id="cuh:BJN34_02465"/>
<evidence type="ECO:0000313" key="5">
    <source>
        <dbReference type="Proteomes" id="UP000189627"/>
    </source>
</evidence>
<reference evidence="3" key="2">
    <citation type="submission" date="2018-03" db="EMBL/GenBank/DDBJ databases">
        <title>Complete genome sequence of Cupriavidus necator strain NH9, a 3-chlorobenzoate degrader.</title>
        <authorList>
            <person name="Moriuchi R."/>
            <person name="Dohra H."/>
            <person name="Ogawa N."/>
        </authorList>
    </citation>
    <scope>NUCLEOTIDE SEQUENCE</scope>
    <source>
        <strain evidence="3">NH9</strain>
    </source>
</reference>
<evidence type="ECO:0000313" key="4">
    <source>
        <dbReference type="EMBL" id="AQV99076.1"/>
    </source>
</evidence>
<protein>
    <submittedName>
        <fullName evidence="3">Resolvase</fullName>
    </submittedName>
</protein>
<dbReference type="PROSITE" id="PS51737">
    <property type="entry name" value="RECOMBINASE_DNA_BIND"/>
    <property type="match status" value="1"/>
</dbReference>
<evidence type="ECO:0000259" key="1">
    <source>
        <dbReference type="PROSITE" id="PS51736"/>
    </source>
</evidence>
<dbReference type="InterPro" id="IPR011109">
    <property type="entry name" value="DNA_bind_recombinase_dom"/>
</dbReference>
<dbReference type="InterPro" id="IPR050639">
    <property type="entry name" value="SSR_resolvase"/>
</dbReference>
<dbReference type="InterPro" id="IPR036162">
    <property type="entry name" value="Resolvase-like_N_sf"/>
</dbReference>
<dbReference type="CDD" id="cd00338">
    <property type="entry name" value="Ser_Recombinase"/>
    <property type="match status" value="1"/>
</dbReference>
<dbReference type="Proteomes" id="UP000189627">
    <property type="component" value="Chromosome 1"/>
</dbReference>
<dbReference type="PROSITE" id="PS51736">
    <property type="entry name" value="RECOMBINASES_3"/>
    <property type="match status" value="1"/>
</dbReference>
<feature type="domain" description="Resolvase/invertase-type recombinase catalytic" evidence="1">
    <location>
        <begin position="13"/>
        <end position="164"/>
    </location>
</feature>
<proteinExistence type="predicted"/>
<dbReference type="OrthoDB" id="8782062at2"/>
<name>A0A1U9UKQ6_CUPNE</name>
<dbReference type="Gene3D" id="3.90.1750.20">
    <property type="entry name" value="Putative Large Serine Recombinase, Chain B, Domain 2"/>
    <property type="match status" value="1"/>
</dbReference>
<dbReference type="Pfam" id="PF13408">
    <property type="entry name" value="Zn_ribbon_recom"/>
    <property type="match status" value="1"/>
</dbReference>
<dbReference type="InterPro" id="IPR025827">
    <property type="entry name" value="Zn_ribbon_recom_dom"/>
</dbReference>
<evidence type="ECO:0000313" key="3">
    <source>
        <dbReference type="EMBL" id="AQV92755.1"/>
    </source>
</evidence>
<dbReference type="SUPFAM" id="SSF53041">
    <property type="entry name" value="Resolvase-like"/>
    <property type="match status" value="1"/>
</dbReference>
<dbReference type="InterPro" id="IPR038109">
    <property type="entry name" value="DNA_bind_recomb_sf"/>
</dbReference>
<feature type="domain" description="Recombinase" evidence="2">
    <location>
        <begin position="171"/>
        <end position="316"/>
    </location>
</feature>
<dbReference type="InterPro" id="IPR006119">
    <property type="entry name" value="Resolv_N"/>
</dbReference>
<dbReference type="AlphaFoldDB" id="A0A1U9UKQ6"/>
<dbReference type="Gene3D" id="3.40.50.1390">
    <property type="entry name" value="Resolvase, N-terminal catalytic domain"/>
    <property type="match status" value="1"/>
</dbReference>
<dbReference type="Pfam" id="PF00239">
    <property type="entry name" value="Resolvase"/>
    <property type="match status" value="1"/>
</dbReference>